<sequence length="293" mass="32252">MADHPLAAADALNRNGYCIIRNAAPVSVVMELASDLDPIFDETPFCQGHFYGERTKRFGSVLRRSSHAADLVQAPPILALAEAVLGPWCDRFQLNLTQGIAIHPGAPAQFAHRDEDMWHGTKGVHEYLINVIWPLTRFERDNGATVIFPNSHGPLGRDTGCTNPIVAECEPGDAICFLGSTLHGAGANCSDTERRCLITGYSLGWLKPYENQWLAYPPHIARHFSTELAELIGYVQHRPNLGNYEGRCPSVLLRDAVPDHLAAADALTPDQTAMLAEFIRDQSLDNHARQGRL</sequence>
<keyword evidence="1" id="KW-0560">Oxidoreductase</keyword>
<keyword evidence="1" id="KW-0223">Dioxygenase</keyword>
<protein>
    <submittedName>
        <fullName evidence="1">Phytanoyl-CoA dioxygenase family protein</fullName>
    </submittedName>
</protein>
<dbReference type="OrthoDB" id="9796766at2"/>
<dbReference type="EMBL" id="SACN01000003">
    <property type="protein sequence ID" value="RVT90555.1"/>
    <property type="molecule type" value="Genomic_DNA"/>
</dbReference>
<comment type="caution">
    <text evidence="1">The sequence shown here is derived from an EMBL/GenBank/DDBJ whole genome shotgun (WGS) entry which is preliminary data.</text>
</comment>
<evidence type="ECO:0000313" key="1">
    <source>
        <dbReference type="EMBL" id="RVT90555.1"/>
    </source>
</evidence>
<dbReference type="Proteomes" id="UP000282971">
    <property type="component" value="Unassembled WGS sequence"/>
</dbReference>
<organism evidence="1 2">
    <name type="scientific">Sphingomonas crocodyli</name>
    <dbReference type="NCBI Taxonomy" id="1979270"/>
    <lineage>
        <taxon>Bacteria</taxon>
        <taxon>Pseudomonadati</taxon>
        <taxon>Pseudomonadota</taxon>
        <taxon>Alphaproteobacteria</taxon>
        <taxon>Sphingomonadales</taxon>
        <taxon>Sphingomonadaceae</taxon>
        <taxon>Sphingomonas</taxon>
    </lineage>
</organism>
<dbReference type="InterPro" id="IPR008775">
    <property type="entry name" value="Phytyl_CoA_dOase-like"/>
</dbReference>
<name>A0A437LYV8_9SPHN</name>
<dbReference type="Pfam" id="PF05721">
    <property type="entry name" value="PhyH"/>
    <property type="match status" value="1"/>
</dbReference>
<gene>
    <name evidence="1" type="ORF">EOD43_18875</name>
</gene>
<keyword evidence="2" id="KW-1185">Reference proteome</keyword>
<evidence type="ECO:0000313" key="2">
    <source>
        <dbReference type="Proteomes" id="UP000282971"/>
    </source>
</evidence>
<reference evidence="1 2" key="1">
    <citation type="submission" date="2019-01" db="EMBL/GenBank/DDBJ databases">
        <authorList>
            <person name="Chen W.-M."/>
        </authorList>
    </citation>
    <scope>NUCLEOTIDE SEQUENCE [LARGE SCALE GENOMIC DNA]</scope>
    <source>
        <strain evidence="1 2">CCP-7</strain>
    </source>
</reference>
<accession>A0A437LYV8</accession>
<dbReference type="AlphaFoldDB" id="A0A437LYV8"/>
<proteinExistence type="predicted"/>
<dbReference type="Gene3D" id="2.60.120.620">
    <property type="entry name" value="q2cbj1_9rhob like domain"/>
    <property type="match status" value="1"/>
</dbReference>
<dbReference type="SUPFAM" id="SSF51197">
    <property type="entry name" value="Clavaminate synthase-like"/>
    <property type="match status" value="1"/>
</dbReference>
<dbReference type="GO" id="GO:0016706">
    <property type="term" value="F:2-oxoglutarate-dependent dioxygenase activity"/>
    <property type="evidence" value="ECO:0007669"/>
    <property type="project" value="UniProtKB-ARBA"/>
</dbReference>